<dbReference type="InParanoid" id="E4X1Z5"/>
<dbReference type="GO" id="GO:0016020">
    <property type="term" value="C:membrane"/>
    <property type="evidence" value="ECO:0007669"/>
    <property type="project" value="UniProtKB-SubCell"/>
</dbReference>
<keyword evidence="4 5" id="KW-0472">Membrane</keyword>
<feature type="transmembrane region" description="Helical" evidence="5">
    <location>
        <begin position="278"/>
        <end position="301"/>
    </location>
</feature>
<evidence type="ECO:0000313" key="8">
    <source>
        <dbReference type="EMBL" id="CBY23462.1"/>
    </source>
</evidence>
<feature type="transmembrane region" description="Helical" evidence="5">
    <location>
        <begin position="219"/>
        <end position="237"/>
    </location>
</feature>
<dbReference type="PROSITE" id="PS50850">
    <property type="entry name" value="MFS"/>
    <property type="match status" value="1"/>
</dbReference>
<sequence>MCWHLLGNSLLAAAPSHTCEYNQISENNEKWEEKIPDFQCGMHGNSLTADVRENLDDVGYEALRRLFVFNNGSSLKECKQVNYNAYTENWTNGKRSKAVCDMFQTIANSSSSEYVSSSKMWSTPKIIESFIDDFFEYETPQSASEFTNTNISDYYRFTACSKWTFNKTYYEKTIVTDFGLVCEDSWKVQIIQVFVMLGVFFGAVVFGKMSDNSGRMRTVTISLITAFFGLISCAFVPQSETGFYLLLLGRMLSGAGSIGAISSAFVMTSEIFEPKTRVMALQVAQALFGVGQAIMALLAYWFPTWRVLAVIMSLPAAIGFFVPKIFVESARWLISQGRITEANTALEIMAKVNGKVCFIIKFHISAS</sequence>
<comment type="subcellular location">
    <subcellularLocation>
        <location evidence="1">Membrane</location>
        <topology evidence="1">Multi-pass membrane protein</topology>
    </subcellularLocation>
</comment>
<evidence type="ECO:0000256" key="4">
    <source>
        <dbReference type="ARBA" id="ARBA00023136"/>
    </source>
</evidence>
<evidence type="ECO:0000256" key="1">
    <source>
        <dbReference type="ARBA" id="ARBA00004141"/>
    </source>
</evidence>
<reference evidence="8 9" key="1">
    <citation type="journal article" date="2010" name="Science">
        <title>Plasticity of animal genome architecture unmasked by rapid evolution of a pelagic tunicate.</title>
        <authorList>
            <person name="Denoeud F."/>
            <person name="Henriet S."/>
            <person name="Mungpakdee S."/>
            <person name="Aury J.M."/>
            <person name="Da Silva C."/>
            <person name="Brinkmann H."/>
            <person name="Mikhaleva J."/>
            <person name="Olsen L.C."/>
            <person name="Jubin C."/>
            <person name="Canestro C."/>
            <person name="Bouquet J.M."/>
            <person name="Danks G."/>
            <person name="Poulain J."/>
            <person name="Campsteijn C."/>
            <person name="Adamski M."/>
            <person name="Cross I."/>
            <person name="Yadetie F."/>
            <person name="Muffato M."/>
            <person name="Louis A."/>
            <person name="Butcher S."/>
            <person name="Tsagkogeorga G."/>
            <person name="Konrad A."/>
            <person name="Singh S."/>
            <person name="Jensen M.F."/>
            <person name="Cong E.H."/>
            <person name="Eikeseth-Otteraa H."/>
            <person name="Noel B."/>
            <person name="Anthouard V."/>
            <person name="Porcel B.M."/>
            <person name="Kachouri-Lafond R."/>
            <person name="Nishino A."/>
            <person name="Ugolini M."/>
            <person name="Chourrout P."/>
            <person name="Nishida H."/>
            <person name="Aasland R."/>
            <person name="Huzurbazar S."/>
            <person name="Westhof E."/>
            <person name="Delsuc F."/>
            <person name="Lehrach H."/>
            <person name="Reinhardt R."/>
            <person name="Weissenbach J."/>
            <person name="Roy S.W."/>
            <person name="Artiguenave F."/>
            <person name="Postlethwait J.H."/>
            <person name="Manak J.R."/>
            <person name="Thompson E.M."/>
            <person name="Jaillon O."/>
            <person name="Du Pasquier L."/>
            <person name="Boudinot P."/>
            <person name="Liberles D.A."/>
            <person name="Volff J.N."/>
            <person name="Philippe H."/>
            <person name="Lenhard B."/>
            <person name="Roest Crollius H."/>
            <person name="Wincker P."/>
            <person name="Chourrout D."/>
        </authorList>
    </citation>
    <scope>NUCLEOTIDE SEQUENCE [LARGE SCALE GENOMIC DNA]</scope>
</reference>
<evidence type="ECO:0000256" key="5">
    <source>
        <dbReference type="SAM" id="Phobius"/>
    </source>
</evidence>
<dbReference type="InterPro" id="IPR011701">
    <property type="entry name" value="MFS"/>
</dbReference>
<dbReference type="PANTHER" id="PTHR24064">
    <property type="entry name" value="SOLUTE CARRIER FAMILY 22 MEMBER"/>
    <property type="match status" value="1"/>
</dbReference>
<dbReference type="Gene3D" id="1.20.1250.20">
    <property type="entry name" value="MFS general substrate transporter like domains"/>
    <property type="match status" value="1"/>
</dbReference>
<feature type="chain" id="PRO_5003192549" description="Major facilitator superfamily (MFS) profile domain-containing protein" evidence="6">
    <location>
        <begin position="19"/>
        <end position="367"/>
    </location>
</feature>
<proteinExistence type="predicted"/>
<dbReference type="InterPro" id="IPR020846">
    <property type="entry name" value="MFS_dom"/>
</dbReference>
<dbReference type="GO" id="GO:0022857">
    <property type="term" value="F:transmembrane transporter activity"/>
    <property type="evidence" value="ECO:0007669"/>
    <property type="project" value="InterPro"/>
</dbReference>
<gene>
    <name evidence="8" type="ORF">GSOID_T00015901001</name>
</gene>
<accession>E4X1Z5</accession>
<feature type="transmembrane region" description="Helical" evidence="5">
    <location>
        <begin position="243"/>
        <end position="266"/>
    </location>
</feature>
<dbReference type="Pfam" id="PF07690">
    <property type="entry name" value="MFS_1"/>
    <property type="match status" value="1"/>
</dbReference>
<dbReference type="AlphaFoldDB" id="E4X1Z5"/>
<feature type="transmembrane region" description="Helical" evidence="5">
    <location>
        <begin position="190"/>
        <end position="207"/>
    </location>
</feature>
<evidence type="ECO:0000256" key="3">
    <source>
        <dbReference type="ARBA" id="ARBA00022989"/>
    </source>
</evidence>
<evidence type="ECO:0000256" key="6">
    <source>
        <dbReference type="SAM" id="SignalP"/>
    </source>
</evidence>
<feature type="domain" description="Major facilitator superfamily (MFS) profile" evidence="7">
    <location>
        <begin position="141"/>
        <end position="367"/>
    </location>
</feature>
<feature type="transmembrane region" description="Helical" evidence="5">
    <location>
        <begin position="307"/>
        <end position="327"/>
    </location>
</feature>
<protein>
    <recommendedName>
        <fullName evidence="7">Major facilitator superfamily (MFS) profile domain-containing protein</fullName>
    </recommendedName>
</protein>
<evidence type="ECO:0000256" key="2">
    <source>
        <dbReference type="ARBA" id="ARBA00022692"/>
    </source>
</evidence>
<feature type="signal peptide" evidence="6">
    <location>
        <begin position="1"/>
        <end position="18"/>
    </location>
</feature>
<evidence type="ECO:0000259" key="7">
    <source>
        <dbReference type="PROSITE" id="PS50850"/>
    </source>
</evidence>
<dbReference type="EMBL" id="FN653021">
    <property type="protein sequence ID" value="CBY23462.1"/>
    <property type="molecule type" value="Genomic_DNA"/>
</dbReference>
<name>E4X1Z5_OIKDI</name>
<evidence type="ECO:0000313" key="9">
    <source>
        <dbReference type="Proteomes" id="UP000001307"/>
    </source>
</evidence>
<keyword evidence="3 5" id="KW-1133">Transmembrane helix</keyword>
<organism evidence="8 9">
    <name type="scientific">Oikopleura dioica</name>
    <name type="common">Tunicate</name>
    <dbReference type="NCBI Taxonomy" id="34765"/>
    <lineage>
        <taxon>Eukaryota</taxon>
        <taxon>Metazoa</taxon>
        <taxon>Chordata</taxon>
        <taxon>Tunicata</taxon>
        <taxon>Appendicularia</taxon>
        <taxon>Copelata</taxon>
        <taxon>Oikopleuridae</taxon>
        <taxon>Oikopleura</taxon>
    </lineage>
</organism>
<keyword evidence="6" id="KW-0732">Signal</keyword>
<dbReference type="InterPro" id="IPR036259">
    <property type="entry name" value="MFS_trans_sf"/>
</dbReference>
<keyword evidence="2 5" id="KW-0812">Transmembrane</keyword>
<dbReference type="OrthoDB" id="3936150at2759"/>
<dbReference type="SUPFAM" id="SSF103473">
    <property type="entry name" value="MFS general substrate transporter"/>
    <property type="match status" value="1"/>
</dbReference>
<dbReference type="Proteomes" id="UP000001307">
    <property type="component" value="Unassembled WGS sequence"/>
</dbReference>
<keyword evidence="9" id="KW-1185">Reference proteome</keyword>